<evidence type="ECO:0000256" key="6">
    <source>
        <dbReference type="ARBA" id="ARBA00023235"/>
    </source>
</evidence>
<feature type="binding site" evidence="8">
    <location>
        <position position="257"/>
    </location>
    <ligand>
        <name>Zn(2+)</name>
        <dbReference type="ChEBI" id="CHEBI:29105"/>
    </ligand>
</feature>
<dbReference type="GO" id="GO:0005975">
    <property type="term" value="P:carbohydrate metabolic process"/>
    <property type="evidence" value="ECO:0007669"/>
    <property type="project" value="InterPro"/>
</dbReference>
<dbReference type="PRINTS" id="PR00714">
    <property type="entry name" value="MAN6PISMRASE"/>
</dbReference>
<evidence type="ECO:0000256" key="8">
    <source>
        <dbReference type="PIRSR" id="PIRSR001480-2"/>
    </source>
</evidence>
<reference evidence="10 11" key="1">
    <citation type="submission" date="2018-10" db="EMBL/GenBank/DDBJ databases">
        <title>Tessaracoccus antarcticuss sp. nov., isolated from sediment.</title>
        <authorList>
            <person name="Zhou L.Y."/>
            <person name="Du Z.J."/>
        </authorList>
    </citation>
    <scope>NUCLEOTIDE SEQUENCE [LARGE SCALE GENOMIC DNA]</scope>
    <source>
        <strain evidence="10 11">JDX10</strain>
    </source>
</reference>
<comment type="cofactor">
    <cofactor evidence="8">
        <name>Zn(2+)</name>
        <dbReference type="ChEBI" id="CHEBI:29105"/>
    </cofactor>
    <text evidence="8">Binds 1 zinc ion per subunit.</text>
</comment>
<keyword evidence="5 8" id="KW-0862">Zinc</keyword>
<proteinExistence type="inferred from homology"/>
<keyword evidence="4 8" id="KW-0479">Metal-binding</keyword>
<dbReference type="Gene3D" id="1.10.441.10">
    <property type="entry name" value="Phosphomannose Isomerase, domain 2"/>
    <property type="match status" value="1"/>
</dbReference>
<dbReference type="EMBL" id="REFW01000001">
    <property type="protein sequence ID" value="RMB62076.1"/>
    <property type="molecule type" value="Genomic_DNA"/>
</dbReference>
<feature type="domain" description="Phosphomannose isomerase type I catalytic" evidence="9">
    <location>
        <begin position="1"/>
        <end position="144"/>
    </location>
</feature>
<evidence type="ECO:0000256" key="7">
    <source>
        <dbReference type="PIRSR" id="PIRSR001480-1"/>
    </source>
</evidence>
<evidence type="ECO:0000256" key="2">
    <source>
        <dbReference type="ARBA" id="ARBA00010772"/>
    </source>
</evidence>
<dbReference type="PANTHER" id="PTHR10309">
    <property type="entry name" value="MANNOSE-6-PHOSPHATE ISOMERASE"/>
    <property type="match status" value="1"/>
</dbReference>
<dbReference type="InterPro" id="IPR016305">
    <property type="entry name" value="Mannose-6-P_Isomerase"/>
</dbReference>
<dbReference type="CDD" id="cd07011">
    <property type="entry name" value="cupin_PMI_type_I_N"/>
    <property type="match status" value="1"/>
</dbReference>
<feature type="binding site" evidence="8">
    <location>
        <position position="129"/>
    </location>
    <ligand>
        <name>Zn(2+)</name>
        <dbReference type="ChEBI" id="CHEBI:29105"/>
    </ligand>
</feature>
<dbReference type="OrthoDB" id="9792649at2"/>
<dbReference type="PIRSF" id="PIRSF001480">
    <property type="entry name" value="Mannose-6-phosphate_isomerase"/>
    <property type="match status" value="1"/>
</dbReference>
<evidence type="ECO:0000256" key="1">
    <source>
        <dbReference type="ARBA" id="ARBA00000757"/>
    </source>
</evidence>
<dbReference type="InterPro" id="IPR014710">
    <property type="entry name" value="RmlC-like_jellyroll"/>
</dbReference>
<keyword evidence="11" id="KW-1185">Reference proteome</keyword>
<sequence length="392" mass="41933">MLRITGSRQSYAWGTTDSIPAILHRPCDDLPFAEYWLGTHPLGDAHVDGGGSLSATLTQQPELLGQATVEAFGGRLPFLMKLLSAGSPLSLQAHPSRTQAEEGYAHESLLGIPLSSPERSFKDDWPKPEAIIALEPFEGLVGFRDPLATAELFEALGLGEALSSVIGPLRDRTTTPALQEVFLDVLSLGERRHLVDEVLGAAVRHLDAPGELGIFARTAVELDEHFPGDPSILAALLLNRFVLQAGEAITLGAGVMHAYLRGTGVEVMANSDNVLRGGLTRKHIDVDALLHVVRFEPTRVRVLLPEGSDGIYCYPTTVAEFEVWLVQPTSADVIDLPRTDAGRICLVTSGSFTLSDDDGPLEMAQGQAVFVGAGEHVHVAGHGRMFMATSGA</sequence>
<dbReference type="GO" id="GO:0009298">
    <property type="term" value="P:GDP-mannose biosynthetic process"/>
    <property type="evidence" value="ECO:0007669"/>
    <property type="project" value="InterPro"/>
</dbReference>
<evidence type="ECO:0000313" key="11">
    <source>
        <dbReference type="Proteomes" id="UP000275256"/>
    </source>
</evidence>
<dbReference type="InterPro" id="IPR046457">
    <property type="entry name" value="PMI_typeI_cat"/>
</dbReference>
<dbReference type="EC" id="5.3.1.8" evidence="3"/>
<comment type="caution">
    <text evidence="10">The sequence shown here is derived from an EMBL/GenBank/DDBJ whole genome shotgun (WGS) entry which is preliminary data.</text>
</comment>
<gene>
    <name evidence="10" type="primary">manA</name>
    <name evidence="10" type="ORF">EAX62_05715</name>
</gene>
<dbReference type="GO" id="GO:0004476">
    <property type="term" value="F:mannose-6-phosphate isomerase activity"/>
    <property type="evidence" value="ECO:0007669"/>
    <property type="project" value="UniProtKB-EC"/>
</dbReference>
<dbReference type="InterPro" id="IPR011051">
    <property type="entry name" value="RmlC_Cupin_sf"/>
</dbReference>
<dbReference type="RefSeq" id="WP_121900625.1">
    <property type="nucleotide sequence ID" value="NZ_REFW01000001.1"/>
</dbReference>
<dbReference type="Proteomes" id="UP000275256">
    <property type="component" value="Unassembled WGS sequence"/>
</dbReference>
<feature type="binding site" evidence="8">
    <location>
        <position position="92"/>
    </location>
    <ligand>
        <name>Zn(2+)</name>
        <dbReference type="ChEBI" id="CHEBI:29105"/>
    </ligand>
</feature>
<dbReference type="NCBIfam" id="TIGR00218">
    <property type="entry name" value="manA"/>
    <property type="match status" value="1"/>
</dbReference>
<dbReference type="GO" id="GO:0005829">
    <property type="term" value="C:cytosol"/>
    <property type="evidence" value="ECO:0007669"/>
    <property type="project" value="TreeGrafter"/>
</dbReference>
<name>A0A3M0GXI0_9ACTN</name>
<dbReference type="Gene3D" id="2.60.120.10">
    <property type="entry name" value="Jelly Rolls"/>
    <property type="match status" value="2"/>
</dbReference>
<accession>A0A3M0GXI0</accession>
<evidence type="ECO:0000256" key="4">
    <source>
        <dbReference type="ARBA" id="ARBA00022723"/>
    </source>
</evidence>
<dbReference type="InterPro" id="IPR001250">
    <property type="entry name" value="Man6P_Isoase-1"/>
</dbReference>
<dbReference type="PANTHER" id="PTHR10309:SF0">
    <property type="entry name" value="MANNOSE-6-PHOSPHATE ISOMERASE"/>
    <property type="match status" value="1"/>
</dbReference>
<dbReference type="SUPFAM" id="SSF51182">
    <property type="entry name" value="RmlC-like cupins"/>
    <property type="match status" value="1"/>
</dbReference>
<dbReference type="GO" id="GO:0008270">
    <property type="term" value="F:zinc ion binding"/>
    <property type="evidence" value="ECO:0007669"/>
    <property type="project" value="InterPro"/>
</dbReference>
<dbReference type="Pfam" id="PF20511">
    <property type="entry name" value="PMI_typeI_cat"/>
    <property type="match status" value="1"/>
</dbReference>
<protein>
    <recommendedName>
        <fullName evidence="3">mannose-6-phosphate isomerase</fullName>
        <ecNumber evidence="3">5.3.1.8</ecNumber>
    </recommendedName>
</protein>
<feature type="active site" evidence="7">
    <location>
        <position position="276"/>
    </location>
</feature>
<evidence type="ECO:0000259" key="9">
    <source>
        <dbReference type="Pfam" id="PF20511"/>
    </source>
</evidence>
<dbReference type="AlphaFoldDB" id="A0A3M0GXI0"/>
<comment type="catalytic activity">
    <reaction evidence="1">
        <text>D-mannose 6-phosphate = D-fructose 6-phosphate</text>
        <dbReference type="Rhea" id="RHEA:12356"/>
        <dbReference type="ChEBI" id="CHEBI:58735"/>
        <dbReference type="ChEBI" id="CHEBI:61527"/>
        <dbReference type="EC" id="5.3.1.8"/>
    </reaction>
</comment>
<evidence type="ECO:0000256" key="3">
    <source>
        <dbReference type="ARBA" id="ARBA00011956"/>
    </source>
</evidence>
<organism evidence="10 11">
    <name type="scientific">Tessaracoccus antarcticus</name>
    <dbReference type="NCBI Taxonomy" id="2479848"/>
    <lineage>
        <taxon>Bacteria</taxon>
        <taxon>Bacillati</taxon>
        <taxon>Actinomycetota</taxon>
        <taxon>Actinomycetes</taxon>
        <taxon>Propionibacteriales</taxon>
        <taxon>Propionibacteriaceae</taxon>
        <taxon>Tessaracoccus</taxon>
    </lineage>
</organism>
<evidence type="ECO:0000256" key="5">
    <source>
        <dbReference type="ARBA" id="ARBA00022833"/>
    </source>
</evidence>
<comment type="similarity">
    <text evidence="2">Belongs to the mannose-6-phosphate isomerase type 1 family.</text>
</comment>
<feature type="binding site" evidence="8">
    <location>
        <position position="94"/>
    </location>
    <ligand>
        <name>Zn(2+)</name>
        <dbReference type="ChEBI" id="CHEBI:29105"/>
    </ligand>
</feature>
<keyword evidence="6 10" id="KW-0413">Isomerase</keyword>
<evidence type="ECO:0000313" key="10">
    <source>
        <dbReference type="EMBL" id="RMB62076.1"/>
    </source>
</evidence>